<feature type="domain" description="Metallo-beta-lactamase" evidence="1">
    <location>
        <begin position="26"/>
        <end position="209"/>
    </location>
</feature>
<sequence>MLTTIYSQERGGLRFDVFAGSEPALSPNCVLISGERDAILIDVQFVRDEARELAERVRDTGRNLKAAYITHAHPDHYGGMAEIQAAFPDTPIFARQGVIDGILEWPAKRLHWQEAYGDQIPDEMPVPRPLTGERGSLEGHEVVFVDLPVAETVHATAFHVPGSGALIAGDLLNHHSHCYMADTNNPGSWLTALDLVQALGELTIVVPGHGPVGGTEVIDDTRTWLQDYQEVARPRVPVADIAREMGRRHPDRALPMLLWLTRGPSFGLVGPKELGVPPEVFGG</sequence>
<evidence type="ECO:0000313" key="3">
    <source>
        <dbReference type="Proteomes" id="UP000637788"/>
    </source>
</evidence>
<dbReference type="Gene3D" id="3.60.15.10">
    <property type="entry name" value="Ribonuclease Z/Hydroxyacylglutathione hydrolase-like"/>
    <property type="match status" value="1"/>
</dbReference>
<dbReference type="InterPro" id="IPR036866">
    <property type="entry name" value="RibonucZ/Hydroxyglut_hydro"/>
</dbReference>
<evidence type="ECO:0000313" key="2">
    <source>
        <dbReference type="EMBL" id="GGK62664.1"/>
    </source>
</evidence>
<dbReference type="AlphaFoldDB" id="A0A917VBW6"/>
<dbReference type="SUPFAM" id="SSF56281">
    <property type="entry name" value="Metallo-hydrolase/oxidoreductase"/>
    <property type="match status" value="1"/>
</dbReference>
<evidence type="ECO:0000259" key="1">
    <source>
        <dbReference type="SMART" id="SM00849"/>
    </source>
</evidence>
<reference evidence="2" key="2">
    <citation type="submission" date="2020-09" db="EMBL/GenBank/DDBJ databases">
        <authorList>
            <person name="Sun Q."/>
            <person name="Ohkuma M."/>
        </authorList>
    </citation>
    <scope>NUCLEOTIDE SEQUENCE</scope>
    <source>
        <strain evidence="2">JCM 3035</strain>
    </source>
</reference>
<comment type="caution">
    <text evidence="2">The sequence shown here is derived from an EMBL/GenBank/DDBJ whole genome shotgun (WGS) entry which is preliminary data.</text>
</comment>
<gene>
    <name evidence="2" type="ORF">GCM10010094_24200</name>
</gene>
<dbReference type="PANTHER" id="PTHR42951:SF14">
    <property type="entry name" value="METALLO-BETA-LACTAMASE SUPERFAMILY PROTEIN"/>
    <property type="match status" value="1"/>
</dbReference>
<keyword evidence="3" id="KW-1185">Reference proteome</keyword>
<dbReference type="InterPro" id="IPR050855">
    <property type="entry name" value="NDM-1-like"/>
</dbReference>
<accession>A0A917VBW6</accession>
<organism evidence="2 3">
    <name type="scientific">Streptomyces flaveus</name>
    <dbReference type="NCBI Taxonomy" id="66370"/>
    <lineage>
        <taxon>Bacteria</taxon>
        <taxon>Bacillati</taxon>
        <taxon>Actinomycetota</taxon>
        <taxon>Actinomycetes</taxon>
        <taxon>Kitasatosporales</taxon>
        <taxon>Streptomycetaceae</taxon>
        <taxon>Streptomyces</taxon>
        <taxon>Streptomyces aurantiacus group</taxon>
    </lineage>
</organism>
<dbReference type="RefSeq" id="WP_189321882.1">
    <property type="nucleotide sequence ID" value="NZ_BMPQ01000005.1"/>
</dbReference>
<proteinExistence type="predicted"/>
<dbReference type="PANTHER" id="PTHR42951">
    <property type="entry name" value="METALLO-BETA-LACTAMASE DOMAIN-CONTAINING"/>
    <property type="match status" value="1"/>
</dbReference>
<protein>
    <submittedName>
        <fullName evidence="2">MBL fold metallo-hydrolase</fullName>
    </submittedName>
</protein>
<name>A0A917VBW6_9ACTN</name>
<dbReference type="EMBL" id="BMPQ01000005">
    <property type="protein sequence ID" value="GGK62664.1"/>
    <property type="molecule type" value="Genomic_DNA"/>
</dbReference>
<dbReference type="SMART" id="SM00849">
    <property type="entry name" value="Lactamase_B"/>
    <property type="match status" value="1"/>
</dbReference>
<dbReference type="CDD" id="cd07739">
    <property type="entry name" value="metallo-hydrolase-like_MBL-fold"/>
    <property type="match status" value="1"/>
</dbReference>
<dbReference type="Proteomes" id="UP000637788">
    <property type="component" value="Unassembled WGS sequence"/>
</dbReference>
<dbReference type="Pfam" id="PF00753">
    <property type="entry name" value="Lactamase_B"/>
    <property type="match status" value="1"/>
</dbReference>
<dbReference type="InterPro" id="IPR001279">
    <property type="entry name" value="Metallo-B-lactamas"/>
</dbReference>
<reference evidence="2" key="1">
    <citation type="journal article" date="2014" name="Int. J. Syst. Evol. Microbiol.">
        <title>Complete genome sequence of Corynebacterium casei LMG S-19264T (=DSM 44701T), isolated from a smear-ripened cheese.</title>
        <authorList>
            <consortium name="US DOE Joint Genome Institute (JGI-PGF)"/>
            <person name="Walter F."/>
            <person name="Albersmeier A."/>
            <person name="Kalinowski J."/>
            <person name="Ruckert C."/>
        </authorList>
    </citation>
    <scope>NUCLEOTIDE SEQUENCE</scope>
    <source>
        <strain evidence="2">JCM 3035</strain>
    </source>
</reference>